<evidence type="ECO:0008006" key="4">
    <source>
        <dbReference type="Google" id="ProtNLM"/>
    </source>
</evidence>
<proteinExistence type="predicted"/>
<evidence type="ECO:0000256" key="1">
    <source>
        <dbReference type="SAM" id="SignalP"/>
    </source>
</evidence>
<sequence>MSQSNKPSLILSAAALCLLAGCSSINFDVFSSDPVELGDSNTALASLPQPTSEPYVLRGEIQQIADYIALVPCDTDNPIALYLDENTKQTFTGEPSEPVYAELSGYMTEANSGQQSRYAFAVTGVNVRSNNLKQCRIDTMKLTAAGHEPYWYARVSDDYLVLRHSESFDRREKIDLSAIADRQQSYQTQDYSLSVNKASCKDSVSNAKFGWTATLVLGDEEFSGCAAMPNNDIDSEWVGRYQGEIEENKDTLTTEMTLYPDHRVVTRYIRKYQPATEETGIWQAMKDGKVKVIVMKSRAAPFDSKRVFRREGDLLVADTEELNGQPLPLAGGGLQLRLVNQSLINL</sequence>
<dbReference type="OrthoDB" id="5348860at2"/>
<accession>A0A4Q0YPW3</accession>
<gene>
    <name evidence="2" type="ORF">CS022_12020</name>
</gene>
<protein>
    <recommendedName>
        <fullName evidence="4">Lipoprotein</fullName>
    </recommendedName>
</protein>
<comment type="caution">
    <text evidence="2">The sequence shown here is derived from an EMBL/GenBank/DDBJ whole genome shotgun (WGS) entry which is preliminary data.</text>
</comment>
<dbReference type="PROSITE" id="PS51257">
    <property type="entry name" value="PROKAR_LIPOPROTEIN"/>
    <property type="match status" value="1"/>
</dbReference>
<feature type="signal peptide" evidence="1">
    <location>
        <begin position="1"/>
        <end position="26"/>
    </location>
</feature>
<dbReference type="AlphaFoldDB" id="A0A4Q0YPW3"/>
<evidence type="ECO:0000313" key="3">
    <source>
        <dbReference type="Proteomes" id="UP000290287"/>
    </source>
</evidence>
<feature type="chain" id="PRO_5020324656" description="Lipoprotein" evidence="1">
    <location>
        <begin position="27"/>
        <end position="346"/>
    </location>
</feature>
<reference evidence="2 3" key="1">
    <citation type="submission" date="2017-10" db="EMBL/GenBank/DDBJ databases">
        <title>Nyctiphanis sp. nov., isolated from the stomach of the euphausiid Nyctiphanes simplex (Hansen, 1911) in the Gulf of California.</title>
        <authorList>
            <person name="Gomez-Gil B."/>
            <person name="Aguilar-Mendez M."/>
            <person name="Lopez-Cortes A."/>
            <person name="Gomez-Gutierrez J."/>
            <person name="Roque A."/>
            <person name="Lang E."/>
            <person name="Gonzalez-Castillo A."/>
        </authorList>
    </citation>
    <scope>NUCLEOTIDE SEQUENCE [LARGE SCALE GENOMIC DNA]</scope>
    <source>
        <strain evidence="2 3">CAIM 600</strain>
    </source>
</reference>
<keyword evidence="3" id="KW-1185">Reference proteome</keyword>
<dbReference type="RefSeq" id="WP_129122458.1">
    <property type="nucleotide sequence ID" value="NZ_PEIB01000013.1"/>
</dbReference>
<dbReference type="Proteomes" id="UP000290287">
    <property type="component" value="Unassembled WGS sequence"/>
</dbReference>
<evidence type="ECO:0000313" key="2">
    <source>
        <dbReference type="EMBL" id="RXJ73016.1"/>
    </source>
</evidence>
<keyword evidence="1" id="KW-0732">Signal</keyword>
<name>A0A4Q0YPW3_9GAMM</name>
<organism evidence="2 3">
    <name type="scientific">Veronia nyctiphanis</name>
    <dbReference type="NCBI Taxonomy" id="1278244"/>
    <lineage>
        <taxon>Bacteria</taxon>
        <taxon>Pseudomonadati</taxon>
        <taxon>Pseudomonadota</taxon>
        <taxon>Gammaproteobacteria</taxon>
        <taxon>Vibrionales</taxon>
        <taxon>Vibrionaceae</taxon>
        <taxon>Veronia</taxon>
    </lineage>
</organism>
<dbReference type="EMBL" id="PEIB01000013">
    <property type="protein sequence ID" value="RXJ73016.1"/>
    <property type="molecule type" value="Genomic_DNA"/>
</dbReference>